<dbReference type="AlphaFoldDB" id="A0A3G2LBL3"/>
<dbReference type="KEGG" id="emar:D1013_05670"/>
<name>A0A3G2LBL3_9FLAO</name>
<gene>
    <name evidence="1" type="ORF">D1013_05670</name>
</gene>
<accession>A0A3G2LBL3</accession>
<evidence type="ECO:0000313" key="2">
    <source>
        <dbReference type="Proteomes" id="UP000276309"/>
    </source>
</evidence>
<evidence type="ECO:0000313" key="1">
    <source>
        <dbReference type="EMBL" id="AYN69628.1"/>
    </source>
</evidence>
<dbReference type="SUPFAM" id="SSF103515">
    <property type="entry name" value="Autotransporter"/>
    <property type="match status" value="1"/>
</dbReference>
<dbReference type="InterPro" id="IPR036709">
    <property type="entry name" value="Autotransporte_beta_dom_sf"/>
</dbReference>
<proteinExistence type="predicted"/>
<organism evidence="1 2">
    <name type="scientific">Euzebyella marina</name>
    <dbReference type="NCBI Taxonomy" id="1761453"/>
    <lineage>
        <taxon>Bacteria</taxon>
        <taxon>Pseudomonadati</taxon>
        <taxon>Bacteroidota</taxon>
        <taxon>Flavobacteriia</taxon>
        <taxon>Flavobacteriales</taxon>
        <taxon>Flavobacteriaceae</taxon>
        <taxon>Euzebyella</taxon>
    </lineage>
</organism>
<dbReference type="Proteomes" id="UP000276309">
    <property type="component" value="Chromosome"/>
</dbReference>
<evidence type="ECO:0008006" key="3">
    <source>
        <dbReference type="Google" id="ProtNLM"/>
    </source>
</evidence>
<protein>
    <recommendedName>
        <fullName evidence="3">Outer membrane protein beta-barrel domain-containing protein</fullName>
    </recommendedName>
</protein>
<keyword evidence="2" id="KW-1185">Reference proteome</keyword>
<reference evidence="1 2" key="1">
    <citation type="submission" date="2018-08" db="EMBL/GenBank/DDBJ databases">
        <title>The reduced genetic potential of extracellular carbohydrate catabolism in Euzebyella marina RN62, a Flavobacteriia bacterium isolated from the hadal water.</title>
        <authorList>
            <person name="Xue C."/>
        </authorList>
    </citation>
    <scope>NUCLEOTIDE SEQUENCE [LARGE SCALE GENOMIC DNA]</scope>
    <source>
        <strain evidence="1 2">RN62</strain>
    </source>
</reference>
<dbReference type="EMBL" id="CP032050">
    <property type="protein sequence ID" value="AYN69628.1"/>
    <property type="molecule type" value="Genomic_DNA"/>
</dbReference>
<dbReference type="OrthoDB" id="942200at2"/>
<dbReference type="RefSeq" id="WP_121850619.1">
    <property type="nucleotide sequence ID" value="NZ_CP032050.1"/>
</dbReference>
<sequence length="183" mass="20503">MKKLNLLFALLPFYTLNAQFIKEKAISGSIGFGYTYPSEDIDISGSGFYLQGEYVLRHSKWLELRPYAGIILTKTDESDEVYYNSYKSSSNAFLIGGKSRFTAPIPWVAPFLEIGVGASFGSFKTVTPNTSLLKNGVLYHIPWSIGLKIGRHHNFEFGLTYYEHPQARQFCGAMAFGATFPLN</sequence>